<feature type="domain" description="BEN" evidence="1">
    <location>
        <begin position="56"/>
        <end position="156"/>
    </location>
</feature>
<dbReference type="PROSITE" id="PS51457">
    <property type="entry name" value="BEN"/>
    <property type="match status" value="1"/>
</dbReference>
<dbReference type="AlphaFoldDB" id="A0A7M7Q4X1"/>
<dbReference type="RefSeq" id="XP_031781006.1">
    <property type="nucleotide sequence ID" value="XM_031925146.2"/>
</dbReference>
<dbReference type="EnsemblMetazoa" id="XM_031925146">
    <property type="protein sequence ID" value="XP_031781006"/>
    <property type="gene ID" value="LOC103317086"/>
</dbReference>
<protein>
    <recommendedName>
        <fullName evidence="1">BEN domain-containing protein</fullName>
    </recommendedName>
</protein>
<dbReference type="KEGG" id="nvi:103317086"/>
<proteinExistence type="predicted"/>
<dbReference type="GO" id="GO:0003677">
    <property type="term" value="F:DNA binding"/>
    <property type="evidence" value="ECO:0007669"/>
    <property type="project" value="InterPro"/>
</dbReference>
<dbReference type="GeneID" id="103317086"/>
<sequence length="156" mass="17670">MCNITYRTCLFDNARCHVLYKIIISKASRKINPFSARSLGDVALGFVNEKNEIHCGNNYYMDKVKYDEEVNKACAAKPKDQYCKFVKNVTSTIVGLEALKNCSVTGRKCNRLPNTTPKQKIDPDKLSTVYGIFEYFLTNVKKVDPIEIEIAQTKVG</sequence>
<dbReference type="Proteomes" id="UP000002358">
    <property type="component" value="Unassembled WGS sequence"/>
</dbReference>
<evidence type="ECO:0000313" key="3">
    <source>
        <dbReference type="Proteomes" id="UP000002358"/>
    </source>
</evidence>
<name>A0A7M7Q4X1_NASVI</name>
<dbReference type="InterPro" id="IPR018379">
    <property type="entry name" value="BEN_domain"/>
</dbReference>
<organism evidence="2 3">
    <name type="scientific">Nasonia vitripennis</name>
    <name type="common">Parasitic wasp</name>
    <dbReference type="NCBI Taxonomy" id="7425"/>
    <lineage>
        <taxon>Eukaryota</taxon>
        <taxon>Metazoa</taxon>
        <taxon>Ecdysozoa</taxon>
        <taxon>Arthropoda</taxon>
        <taxon>Hexapoda</taxon>
        <taxon>Insecta</taxon>
        <taxon>Pterygota</taxon>
        <taxon>Neoptera</taxon>
        <taxon>Endopterygota</taxon>
        <taxon>Hymenoptera</taxon>
        <taxon>Apocrita</taxon>
        <taxon>Proctotrupomorpha</taxon>
        <taxon>Chalcidoidea</taxon>
        <taxon>Pteromalidae</taxon>
        <taxon>Pteromalinae</taxon>
        <taxon>Nasonia</taxon>
    </lineage>
</organism>
<dbReference type="InParanoid" id="A0A7M7Q4X1"/>
<evidence type="ECO:0000259" key="1">
    <source>
        <dbReference type="PROSITE" id="PS51457"/>
    </source>
</evidence>
<accession>A0A7M7Q4X1</accession>
<reference evidence="2" key="1">
    <citation type="submission" date="2021-01" db="UniProtKB">
        <authorList>
            <consortium name="EnsemblMetazoa"/>
        </authorList>
    </citation>
    <scope>IDENTIFICATION</scope>
</reference>
<evidence type="ECO:0000313" key="2">
    <source>
        <dbReference type="EnsemblMetazoa" id="XP_031781006"/>
    </source>
</evidence>
<keyword evidence="3" id="KW-1185">Reference proteome</keyword>